<reference evidence="2" key="1">
    <citation type="submission" date="2020-07" db="EMBL/GenBank/DDBJ databases">
        <title>Multicomponent nature underlies the extraordinary mechanical properties of spider dragline silk.</title>
        <authorList>
            <person name="Kono N."/>
            <person name="Nakamura H."/>
            <person name="Mori M."/>
            <person name="Yoshida Y."/>
            <person name="Ohtoshi R."/>
            <person name="Malay A.D."/>
            <person name="Moran D.A.P."/>
            <person name="Tomita M."/>
            <person name="Numata K."/>
            <person name="Arakawa K."/>
        </authorList>
    </citation>
    <scope>NUCLEOTIDE SEQUENCE</scope>
</reference>
<comment type="caution">
    <text evidence="2">The sequence shown here is derived from an EMBL/GenBank/DDBJ whole genome shotgun (WGS) entry which is preliminary data.</text>
</comment>
<name>A0A8X6F1Z7_TRICU</name>
<accession>A0A8X6F1Z7</accession>
<organism evidence="2 3">
    <name type="scientific">Trichonephila clavata</name>
    <name type="common">Joro spider</name>
    <name type="synonym">Nephila clavata</name>
    <dbReference type="NCBI Taxonomy" id="2740835"/>
    <lineage>
        <taxon>Eukaryota</taxon>
        <taxon>Metazoa</taxon>
        <taxon>Ecdysozoa</taxon>
        <taxon>Arthropoda</taxon>
        <taxon>Chelicerata</taxon>
        <taxon>Arachnida</taxon>
        <taxon>Araneae</taxon>
        <taxon>Araneomorphae</taxon>
        <taxon>Entelegynae</taxon>
        <taxon>Araneoidea</taxon>
        <taxon>Nephilidae</taxon>
        <taxon>Trichonephila</taxon>
    </lineage>
</organism>
<keyword evidence="1" id="KW-0812">Transmembrane</keyword>
<feature type="transmembrane region" description="Helical" evidence="1">
    <location>
        <begin position="51"/>
        <end position="73"/>
    </location>
</feature>
<keyword evidence="3" id="KW-1185">Reference proteome</keyword>
<sequence length="124" mass="13614">MWFGLACFPQVSEDQKDDCSDASVLWCNKLSSFVFALCPGKEFNLEGTGDFYFLSLFLVCRFGGCVLWFWHLLSPVDSSPSERIPRSVRGVPSLSFPPVSNLGSNASPSPLYLGPDHRTGIAMG</sequence>
<keyword evidence="1" id="KW-1133">Transmembrane helix</keyword>
<evidence type="ECO:0000256" key="1">
    <source>
        <dbReference type="SAM" id="Phobius"/>
    </source>
</evidence>
<dbReference type="Proteomes" id="UP000887116">
    <property type="component" value="Unassembled WGS sequence"/>
</dbReference>
<keyword evidence="1" id="KW-0472">Membrane</keyword>
<protein>
    <submittedName>
        <fullName evidence="2">Uncharacterized protein</fullName>
    </submittedName>
</protein>
<evidence type="ECO:0000313" key="3">
    <source>
        <dbReference type="Proteomes" id="UP000887116"/>
    </source>
</evidence>
<proteinExistence type="predicted"/>
<gene>
    <name evidence="2" type="ORF">TNCT_315211</name>
</gene>
<dbReference type="OrthoDB" id="10546651at2759"/>
<evidence type="ECO:0000313" key="2">
    <source>
        <dbReference type="EMBL" id="GFQ67792.1"/>
    </source>
</evidence>
<dbReference type="AlphaFoldDB" id="A0A8X6F1Z7"/>
<dbReference type="EMBL" id="BMAO01010529">
    <property type="protein sequence ID" value="GFQ67792.1"/>
    <property type="molecule type" value="Genomic_DNA"/>
</dbReference>